<dbReference type="PANTHER" id="PTHR32071">
    <property type="entry name" value="TRANSCRIPTIONAL REGULATORY PROTEIN"/>
    <property type="match status" value="1"/>
</dbReference>
<proteinExistence type="predicted"/>
<dbReference type="SUPFAM" id="SSF52172">
    <property type="entry name" value="CheY-like"/>
    <property type="match status" value="1"/>
</dbReference>
<keyword evidence="2" id="KW-0067">ATP-binding</keyword>
<dbReference type="Gene3D" id="1.10.8.60">
    <property type="match status" value="1"/>
</dbReference>
<dbReference type="InterPro" id="IPR009057">
    <property type="entry name" value="Homeodomain-like_sf"/>
</dbReference>
<evidence type="ECO:0000313" key="8">
    <source>
        <dbReference type="EMBL" id="PRM87624.1"/>
    </source>
</evidence>
<gene>
    <name evidence="8" type="ORF">CJ671_09835</name>
</gene>
<evidence type="ECO:0000259" key="6">
    <source>
        <dbReference type="PROSITE" id="PS50045"/>
    </source>
</evidence>
<feature type="modified residue" description="4-aspartylphosphate" evidence="5">
    <location>
        <position position="75"/>
    </location>
</feature>
<organism evidence="8 9">
    <name type="scientific">Aliarcobacter cryaerophilus</name>
    <dbReference type="NCBI Taxonomy" id="28198"/>
    <lineage>
        <taxon>Bacteria</taxon>
        <taxon>Pseudomonadati</taxon>
        <taxon>Campylobacterota</taxon>
        <taxon>Epsilonproteobacteria</taxon>
        <taxon>Campylobacterales</taxon>
        <taxon>Arcobacteraceae</taxon>
        <taxon>Aliarcobacter</taxon>
    </lineage>
</organism>
<dbReference type="InterPro" id="IPR011006">
    <property type="entry name" value="CheY-like_superfamily"/>
</dbReference>
<dbReference type="InterPro" id="IPR058031">
    <property type="entry name" value="AAA_lid_NorR"/>
</dbReference>
<sequence>MSFIELQSYFNNLIDKCIIRRKIMNIAIIDDQDDIKYAIEKILKKDGHTCYGFNGNEEDLIDGLNVFDVNLIILDMMLEDGLSGIDVIENIRKNSLNIPIIMITAYTTPSNMIKASKTGIIDIIQKPFSASDIIQTVNKYNSKNIEKDSKINSKEDEFIGSFETMKDIYKNIGLAAKNDSNVLIIGDTGTGKELIAKLIHKNSLNSNEPFVAINCSTIPENLFEKLMYGKVENFSKNQKDPHIGHIQKVGFGTLFLDEISELDQNLQVKLLRFLETKSFYPLGSANEIKFQGRIICATSRKKDELENSNIFRSDLYYRISTFEIIVPSLKNRKDDIKELVLHFIKLFCENLKIKPKNIEENAILFLKECELKGNVRELKNIIYKTILYSRNEIISIDDIKNNISSKDNKKSEIFNKITQELVNIYGLENSNLIFEDFEKYMLKAILEKNSNISKVSTYLSVTRNTLKSKIKKYNL</sequence>
<dbReference type="InterPro" id="IPR002197">
    <property type="entry name" value="HTH_Fis"/>
</dbReference>
<evidence type="ECO:0000313" key="9">
    <source>
        <dbReference type="Proteomes" id="UP000238649"/>
    </source>
</evidence>
<reference evidence="8 9" key="1">
    <citation type="submission" date="2017-09" db="EMBL/GenBank/DDBJ databases">
        <title>Reassesment of A. cryaerophilus.</title>
        <authorList>
            <person name="Perez-Cataluna A."/>
            <person name="Collado L."/>
            <person name="Salgado O."/>
            <person name="Lefinanco V."/>
            <person name="Figueras M.J."/>
        </authorList>
    </citation>
    <scope>NUCLEOTIDE SEQUENCE [LARGE SCALE GENOMIC DNA]</scope>
    <source>
        <strain evidence="8 9">LMG 9871</strain>
    </source>
</reference>
<evidence type="ECO:0008006" key="10">
    <source>
        <dbReference type="Google" id="ProtNLM"/>
    </source>
</evidence>
<dbReference type="GO" id="GO:0043565">
    <property type="term" value="F:sequence-specific DNA binding"/>
    <property type="evidence" value="ECO:0007669"/>
    <property type="project" value="InterPro"/>
</dbReference>
<dbReference type="Gene3D" id="3.40.50.300">
    <property type="entry name" value="P-loop containing nucleotide triphosphate hydrolases"/>
    <property type="match status" value="1"/>
</dbReference>
<dbReference type="SMART" id="SM00448">
    <property type="entry name" value="REC"/>
    <property type="match status" value="1"/>
</dbReference>
<dbReference type="PROSITE" id="PS50110">
    <property type="entry name" value="RESPONSE_REGULATORY"/>
    <property type="match status" value="1"/>
</dbReference>
<keyword evidence="4" id="KW-0804">Transcription</keyword>
<comment type="caution">
    <text evidence="8">The sequence shown here is derived from an EMBL/GenBank/DDBJ whole genome shotgun (WGS) entry which is preliminary data.</text>
</comment>
<dbReference type="Gene3D" id="3.40.50.2300">
    <property type="match status" value="1"/>
</dbReference>
<dbReference type="GO" id="GO:0000160">
    <property type="term" value="P:phosphorelay signal transduction system"/>
    <property type="evidence" value="ECO:0007669"/>
    <property type="project" value="InterPro"/>
</dbReference>
<dbReference type="InterPro" id="IPR001789">
    <property type="entry name" value="Sig_transdc_resp-reg_receiver"/>
</dbReference>
<evidence type="ECO:0000259" key="7">
    <source>
        <dbReference type="PROSITE" id="PS50110"/>
    </source>
</evidence>
<dbReference type="InterPro" id="IPR003593">
    <property type="entry name" value="AAA+_ATPase"/>
</dbReference>
<dbReference type="Pfam" id="PF00072">
    <property type="entry name" value="Response_reg"/>
    <property type="match status" value="1"/>
</dbReference>
<dbReference type="CDD" id="cd00009">
    <property type="entry name" value="AAA"/>
    <property type="match status" value="1"/>
</dbReference>
<dbReference type="Proteomes" id="UP000238649">
    <property type="component" value="Unassembled WGS sequence"/>
</dbReference>
<keyword evidence="1" id="KW-0547">Nucleotide-binding</keyword>
<protein>
    <recommendedName>
        <fullName evidence="10">Sigma-54-dependent Fis family transcriptional regulator</fullName>
    </recommendedName>
</protein>
<dbReference type="SUPFAM" id="SSF52540">
    <property type="entry name" value="P-loop containing nucleoside triphosphate hydrolases"/>
    <property type="match status" value="1"/>
</dbReference>
<dbReference type="InterPro" id="IPR002078">
    <property type="entry name" value="Sigma_54_int"/>
</dbReference>
<evidence type="ECO:0000256" key="5">
    <source>
        <dbReference type="PROSITE-ProRule" id="PRU00169"/>
    </source>
</evidence>
<dbReference type="PROSITE" id="PS50045">
    <property type="entry name" value="SIGMA54_INTERACT_4"/>
    <property type="match status" value="1"/>
</dbReference>
<dbReference type="CDD" id="cd00156">
    <property type="entry name" value="REC"/>
    <property type="match status" value="1"/>
</dbReference>
<evidence type="ECO:0000256" key="3">
    <source>
        <dbReference type="ARBA" id="ARBA00023015"/>
    </source>
</evidence>
<dbReference type="SMART" id="SM00382">
    <property type="entry name" value="AAA"/>
    <property type="match status" value="1"/>
</dbReference>
<keyword evidence="3" id="KW-0805">Transcription regulation</keyword>
<dbReference type="InterPro" id="IPR025662">
    <property type="entry name" value="Sigma_54_int_dom_ATP-bd_1"/>
</dbReference>
<dbReference type="GO" id="GO:0005524">
    <property type="term" value="F:ATP binding"/>
    <property type="evidence" value="ECO:0007669"/>
    <property type="project" value="UniProtKB-KW"/>
</dbReference>
<dbReference type="EMBL" id="NXGH01000040">
    <property type="protein sequence ID" value="PRM87624.1"/>
    <property type="molecule type" value="Genomic_DNA"/>
</dbReference>
<accession>A0A2S9SM16</accession>
<dbReference type="InterPro" id="IPR027417">
    <property type="entry name" value="P-loop_NTPase"/>
</dbReference>
<evidence type="ECO:0000256" key="1">
    <source>
        <dbReference type="ARBA" id="ARBA00022741"/>
    </source>
</evidence>
<dbReference type="PROSITE" id="PS00675">
    <property type="entry name" value="SIGMA54_INTERACT_1"/>
    <property type="match status" value="1"/>
</dbReference>
<name>A0A2S9SM16_9BACT</name>
<dbReference type="SUPFAM" id="SSF46689">
    <property type="entry name" value="Homeodomain-like"/>
    <property type="match status" value="1"/>
</dbReference>
<dbReference type="Gene3D" id="1.10.10.60">
    <property type="entry name" value="Homeodomain-like"/>
    <property type="match status" value="1"/>
</dbReference>
<dbReference type="Pfam" id="PF02954">
    <property type="entry name" value="HTH_8"/>
    <property type="match status" value="1"/>
</dbReference>
<dbReference type="Pfam" id="PF00158">
    <property type="entry name" value="Sigma54_activat"/>
    <property type="match status" value="1"/>
</dbReference>
<dbReference type="Pfam" id="PF25601">
    <property type="entry name" value="AAA_lid_14"/>
    <property type="match status" value="1"/>
</dbReference>
<feature type="domain" description="Response regulatory" evidence="7">
    <location>
        <begin position="25"/>
        <end position="141"/>
    </location>
</feature>
<dbReference type="PANTHER" id="PTHR32071:SF13">
    <property type="entry name" value="RESPONSE REGULATOR HSFA"/>
    <property type="match status" value="1"/>
</dbReference>
<keyword evidence="5" id="KW-0597">Phosphoprotein</keyword>
<evidence type="ECO:0000256" key="2">
    <source>
        <dbReference type="ARBA" id="ARBA00022840"/>
    </source>
</evidence>
<dbReference type="GO" id="GO:0006355">
    <property type="term" value="P:regulation of DNA-templated transcription"/>
    <property type="evidence" value="ECO:0007669"/>
    <property type="project" value="InterPro"/>
</dbReference>
<evidence type="ECO:0000256" key="4">
    <source>
        <dbReference type="ARBA" id="ARBA00023163"/>
    </source>
</evidence>
<feature type="domain" description="Sigma-54 factor interaction" evidence="6">
    <location>
        <begin position="158"/>
        <end position="387"/>
    </location>
</feature>
<dbReference type="AlphaFoldDB" id="A0A2S9SM16"/>